<keyword evidence="3" id="KW-0813">Transport</keyword>
<name>A0A2A8HIM6_9BACI</name>
<keyword evidence="6 8" id="KW-1133">Transmembrane helix</keyword>
<dbReference type="InterPro" id="IPR004761">
    <property type="entry name" value="Spore_GerAB"/>
</dbReference>
<reference evidence="9 10" key="1">
    <citation type="submission" date="2017-09" db="EMBL/GenBank/DDBJ databases">
        <title>Large-scale bioinformatics analysis of Bacillus genomes uncovers conserved roles of natural products in bacterial physiology.</title>
        <authorList>
            <consortium name="Agbiome Team Llc"/>
            <person name="Bleich R.M."/>
            <person name="Grubbs K.J."/>
            <person name="Santa Maria K.C."/>
            <person name="Allen S.E."/>
            <person name="Farag S."/>
            <person name="Shank E.A."/>
            <person name="Bowers A."/>
        </authorList>
    </citation>
    <scope>NUCLEOTIDE SEQUENCE [LARGE SCALE GENOMIC DNA]</scope>
    <source>
        <strain evidence="9 10">AFS021349</strain>
    </source>
</reference>
<dbReference type="PANTHER" id="PTHR34975">
    <property type="entry name" value="SPORE GERMINATION PROTEIN A2"/>
    <property type="match status" value="1"/>
</dbReference>
<evidence type="ECO:0000256" key="1">
    <source>
        <dbReference type="ARBA" id="ARBA00004141"/>
    </source>
</evidence>
<evidence type="ECO:0000256" key="6">
    <source>
        <dbReference type="ARBA" id="ARBA00022989"/>
    </source>
</evidence>
<organism evidence="9 10">
    <name type="scientific">Bacillus toyonensis</name>
    <dbReference type="NCBI Taxonomy" id="155322"/>
    <lineage>
        <taxon>Bacteria</taxon>
        <taxon>Bacillati</taxon>
        <taxon>Bacillota</taxon>
        <taxon>Bacilli</taxon>
        <taxon>Bacillales</taxon>
        <taxon>Bacillaceae</taxon>
        <taxon>Bacillus</taxon>
        <taxon>Bacillus cereus group</taxon>
    </lineage>
</organism>
<dbReference type="GO" id="GO:0009847">
    <property type="term" value="P:spore germination"/>
    <property type="evidence" value="ECO:0007669"/>
    <property type="project" value="InterPro"/>
</dbReference>
<feature type="transmembrane region" description="Helical" evidence="8">
    <location>
        <begin position="269"/>
        <end position="291"/>
    </location>
</feature>
<dbReference type="PANTHER" id="PTHR34975:SF2">
    <property type="entry name" value="SPORE GERMINATION PROTEIN A2"/>
    <property type="match status" value="1"/>
</dbReference>
<sequence>MEIKINHKISPFFVFFVIHGEQFGAGVLGFSRIVVQEAGYDAWIGVILAGIIVHCLLWVMYYMLSLVQGSILTVHTYVFGKIIGNMLNVVLMLYFLVVSISVLRTYIEILQVWLYPTASTFILSLSFSFLIYYIVSSGFRVITGICIISIFVSFSYMILCLYCLIQYGHFDNFLPIWNHKISDLFSAAKASSYTMTGFEIILMIYPFIYSPQKSHRFAQYSVLFSNILYILSILSALAIFSEKQLMHMIWSQLSMTQTIEFPFLQRIDYLVVSGYTLIMVTSIILPLWAFSRGMREIFQVKQKYILIGALIVNIISSVLLRDRYAINMFIDQVAIFSQYLIIIYIPLLCIILYIKVKIVQNKQV</sequence>
<dbReference type="Gene3D" id="1.20.1740.10">
    <property type="entry name" value="Amino acid/polyamine transporter I"/>
    <property type="match status" value="1"/>
</dbReference>
<feature type="transmembrane region" description="Helical" evidence="8">
    <location>
        <begin position="85"/>
        <end position="107"/>
    </location>
</feature>
<keyword evidence="4" id="KW-0309">Germination</keyword>
<feature type="transmembrane region" description="Helical" evidence="8">
    <location>
        <begin position="220"/>
        <end position="240"/>
    </location>
</feature>
<dbReference type="Pfam" id="PF03845">
    <property type="entry name" value="Spore_permease"/>
    <property type="match status" value="1"/>
</dbReference>
<feature type="transmembrane region" description="Helical" evidence="8">
    <location>
        <begin position="303"/>
        <end position="321"/>
    </location>
</feature>
<feature type="transmembrane region" description="Helical" evidence="8">
    <location>
        <begin position="42"/>
        <end position="64"/>
    </location>
</feature>
<dbReference type="EMBL" id="NUBY01000027">
    <property type="protein sequence ID" value="PEQ08697.1"/>
    <property type="molecule type" value="Genomic_DNA"/>
</dbReference>
<evidence type="ECO:0000256" key="7">
    <source>
        <dbReference type="ARBA" id="ARBA00023136"/>
    </source>
</evidence>
<comment type="similarity">
    <text evidence="2">Belongs to the amino acid-polyamine-organocation (APC) superfamily. Spore germination protein (SGP) (TC 2.A.3.9) family.</text>
</comment>
<dbReference type="GO" id="GO:0016020">
    <property type="term" value="C:membrane"/>
    <property type="evidence" value="ECO:0007669"/>
    <property type="project" value="UniProtKB-SubCell"/>
</dbReference>
<proteinExistence type="inferred from homology"/>
<comment type="caution">
    <text evidence="9">The sequence shown here is derived from an EMBL/GenBank/DDBJ whole genome shotgun (WGS) entry which is preliminary data.</text>
</comment>
<evidence type="ECO:0000313" key="10">
    <source>
        <dbReference type="Proteomes" id="UP000220841"/>
    </source>
</evidence>
<comment type="subcellular location">
    <subcellularLocation>
        <location evidence="1">Membrane</location>
        <topology evidence="1">Multi-pass membrane protein</topology>
    </subcellularLocation>
</comment>
<evidence type="ECO:0000256" key="2">
    <source>
        <dbReference type="ARBA" id="ARBA00007998"/>
    </source>
</evidence>
<evidence type="ECO:0000313" key="9">
    <source>
        <dbReference type="EMBL" id="PEQ08697.1"/>
    </source>
</evidence>
<evidence type="ECO:0000256" key="4">
    <source>
        <dbReference type="ARBA" id="ARBA00022544"/>
    </source>
</evidence>
<evidence type="ECO:0000256" key="8">
    <source>
        <dbReference type="SAM" id="Phobius"/>
    </source>
</evidence>
<evidence type="ECO:0000256" key="5">
    <source>
        <dbReference type="ARBA" id="ARBA00022692"/>
    </source>
</evidence>
<dbReference type="NCBIfam" id="TIGR00912">
    <property type="entry name" value="2A0309"/>
    <property type="match status" value="1"/>
</dbReference>
<protein>
    <submittedName>
        <fullName evidence="9">Spore gernimation protein GerH</fullName>
    </submittedName>
</protein>
<feature type="transmembrane region" description="Helical" evidence="8">
    <location>
        <begin position="12"/>
        <end position="30"/>
    </location>
</feature>
<dbReference type="Proteomes" id="UP000220841">
    <property type="component" value="Unassembled WGS sequence"/>
</dbReference>
<evidence type="ECO:0000256" key="3">
    <source>
        <dbReference type="ARBA" id="ARBA00022448"/>
    </source>
</evidence>
<keyword evidence="5 8" id="KW-0812">Transmembrane</keyword>
<gene>
    <name evidence="9" type="ORF">CN585_07875</name>
</gene>
<feature type="transmembrane region" description="Helical" evidence="8">
    <location>
        <begin position="190"/>
        <end position="208"/>
    </location>
</feature>
<dbReference type="AlphaFoldDB" id="A0A2A8HIM6"/>
<feature type="transmembrane region" description="Helical" evidence="8">
    <location>
        <begin position="333"/>
        <end position="354"/>
    </location>
</feature>
<feature type="transmembrane region" description="Helical" evidence="8">
    <location>
        <begin position="113"/>
        <end position="135"/>
    </location>
</feature>
<keyword evidence="7 8" id="KW-0472">Membrane</keyword>
<feature type="transmembrane region" description="Helical" evidence="8">
    <location>
        <begin position="142"/>
        <end position="170"/>
    </location>
</feature>
<accession>A0A2A8HIM6</accession>